<dbReference type="EMBL" id="JBFXLU010000299">
    <property type="protein sequence ID" value="KAL2830703.1"/>
    <property type="molecule type" value="Genomic_DNA"/>
</dbReference>
<evidence type="ECO:0000256" key="4">
    <source>
        <dbReference type="ARBA" id="ARBA00022801"/>
    </source>
</evidence>
<gene>
    <name evidence="9" type="ORF">BJY01DRAFT_227013</name>
</gene>
<organism evidence="9 10">
    <name type="scientific">Aspergillus pseudoustus</name>
    <dbReference type="NCBI Taxonomy" id="1810923"/>
    <lineage>
        <taxon>Eukaryota</taxon>
        <taxon>Fungi</taxon>
        <taxon>Dikarya</taxon>
        <taxon>Ascomycota</taxon>
        <taxon>Pezizomycotina</taxon>
        <taxon>Eurotiomycetes</taxon>
        <taxon>Eurotiomycetidae</taxon>
        <taxon>Eurotiales</taxon>
        <taxon>Aspergillaceae</taxon>
        <taxon>Aspergillus</taxon>
        <taxon>Aspergillus subgen. Nidulantes</taxon>
    </lineage>
</organism>
<dbReference type="Proteomes" id="UP001610446">
    <property type="component" value="Unassembled WGS sequence"/>
</dbReference>
<comment type="subcellular location">
    <subcellularLocation>
        <location evidence="1">Membrane</location>
        <topology evidence="1">Multi-pass membrane protein</topology>
    </subcellularLocation>
</comment>
<evidence type="ECO:0000256" key="1">
    <source>
        <dbReference type="ARBA" id="ARBA00004141"/>
    </source>
</evidence>
<evidence type="ECO:0000259" key="8">
    <source>
        <dbReference type="Pfam" id="PF01694"/>
    </source>
</evidence>
<dbReference type="InterPro" id="IPR050925">
    <property type="entry name" value="Rhomboid_protease_S54"/>
</dbReference>
<dbReference type="Gene3D" id="1.20.1540.10">
    <property type="entry name" value="Rhomboid-like"/>
    <property type="match status" value="1"/>
</dbReference>
<feature type="transmembrane region" description="Helical" evidence="7">
    <location>
        <begin position="509"/>
        <end position="529"/>
    </location>
</feature>
<dbReference type="PANTHER" id="PTHR43731:SF14">
    <property type="entry name" value="PRESENILIN-ASSOCIATED RHOMBOID-LIKE PROTEIN, MITOCHONDRIAL"/>
    <property type="match status" value="1"/>
</dbReference>
<keyword evidence="3 7" id="KW-0812">Transmembrane</keyword>
<evidence type="ECO:0000256" key="2">
    <source>
        <dbReference type="ARBA" id="ARBA00009045"/>
    </source>
</evidence>
<proteinExistence type="inferred from homology"/>
<dbReference type="Pfam" id="PF01694">
    <property type="entry name" value="Rhomboid"/>
    <property type="match status" value="1"/>
</dbReference>
<evidence type="ECO:0000256" key="5">
    <source>
        <dbReference type="ARBA" id="ARBA00022989"/>
    </source>
</evidence>
<dbReference type="PANTHER" id="PTHR43731">
    <property type="entry name" value="RHOMBOID PROTEASE"/>
    <property type="match status" value="1"/>
</dbReference>
<comment type="similarity">
    <text evidence="2">Belongs to the peptidase S54 family.</text>
</comment>
<feature type="transmembrane region" description="Helical" evidence="7">
    <location>
        <begin position="325"/>
        <end position="346"/>
    </location>
</feature>
<dbReference type="SUPFAM" id="SSF144091">
    <property type="entry name" value="Rhomboid-like"/>
    <property type="match status" value="1"/>
</dbReference>
<evidence type="ECO:0000313" key="9">
    <source>
        <dbReference type="EMBL" id="KAL2830703.1"/>
    </source>
</evidence>
<feature type="transmembrane region" description="Helical" evidence="7">
    <location>
        <begin position="403"/>
        <end position="430"/>
    </location>
</feature>
<feature type="domain" description="Peptidase S54 rhomboid" evidence="8">
    <location>
        <begin position="403"/>
        <end position="552"/>
    </location>
</feature>
<accession>A0ABR4ISD7</accession>
<dbReference type="InterPro" id="IPR022764">
    <property type="entry name" value="Peptidase_S54_rhomboid_dom"/>
</dbReference>
<keyword evidence="4" id="KW-0378">Hydrolase</keyword>
<reference evidence="9 10" key="1">
    <citation type="submission" date="2024-07" db="EMBL/GenBank/DDBJ databases">
        <title>Section-level genome sequencing and comparative genomics of Aspergillus sections Usti and Cavernicolus.</title>
        <authorList>
            <consortium name="Lawrence Berkeley National Laboratory"/>
            <person name="Nybo J.L."/>
            <person name="Vesth T.C."/>
            <person name="Theobald S."/>
            <person name="Frisvad J.C."/>
            <person name="Larsen T.O."/>
            <person name="Kjaerboelling I."/>
            <person name="Rothschild-Mancinelli K."/>
            <person name="Lyhne E.K."/>
            <person name="Kogle M.E."/>
            <person name="Barry K."/>
            <person name="Clum A."/>
            <person name="Na H."/>
            <person name="Ledsgaard L."/>
            <person name="Lin J."/>
            <person name="Lipzen A."/>
            <person name="Kuo A."/>
            <person name="Riley R."/>
            <person name="Mondo S."/>
            <person name="Labutti K."/>
            <person name="Haridas S."/>
            <person name="Pangalinan J."/>
            <person name="Salamov A.A."/>
            <person name="Simmons B.A."/>
            <person name="Magnuson J.K."/>
            <person name="Chen J."/>
            <person name="Drula E."/>
            <person name="Henrissat B."/>
            <person name="Wiebenga A."/>
            <person name="Lubbers R.J."/>
            <person name="Gomes A.C."/>
            <person name="Makela M.R."/>
            <person name="Stajich J."/>
            <person name="Grigoriev I.V."/>
            <person name="Mortensen U.H."/>
            <person name="De Vries R.P."/>
            <person name="Baker S.E."/>
            <person name="Andersen M.R."/>
        </authorList>
    </citation>
    <scope>NUCLEOTIDE SEQUENCE [LARGE SCALE GENOMIC DNA]</scope>
    <source>
        <strain evidence="9 10">CBS 123904</strain>
    </source>
</reference>
<evidence type="ECO:0000313" key="10">
    <source>
        <dbReference type="Proteomes" id="UP001610446"/>
    </source>
</evidence>
<evidence type="ECO:0000256" key="6">
    <source>
        <dbReference type="ARBA" id="ARBA00023136"/>
    </source>
</evidence>
<comment type="caution">
    <text evidence="9">The sequence shown here is derived from an EMBL/GenBank/DDBJ whole genome shotgun (WGS) entry which is preliminary data.</text>
</comment>
<evidence type="ECO:0000256" key="3">
    <source>
        <dbReference type="ARBA" id="ARBA00022692"/>
    </source>
</evidence>
<protein>
    <recommendedName>
        <fullName evidence="8">Peptidase S54 rhomboid domain-containing protein</fullName>
    </recommendedName>
</protein>
<feature type="transmembrane region" description="Helical" evidence="7">
    <location>
        <begin position="442"/>
        <end position="462"/>
    </location>
</feature>
<dbReference type="InterPro" id="IPR035952">
    <property type="entry name" value="Rhomboid-like_sf"/>
</dbReference>
<feature type="transmembrane region" description="Helical" evidence="7">
    <location>
        <begin position="468"/>
        <end position="488"/>
    </location>
</feature>
<keyword evidence="10" id="KW-1185">Reference proteome</keyword>
<evidence type="ECO:0000256" key="7">
    <source>
        <dbReference type="SAM" id="Phobius"/>
    </source>
</evidence>
<keyword evidence="6 7" id="KW-0472">Membrane</keyword>
<feature type="transmembrane region" description="Helical" evidence="7">
    <location>
        <begin position="358"/>
        <end position="383"/>
    </location>
</feature>
<name>A0ABR4ISD7_9EURO</name>
<keyword evidence="5 7" id="KW-1133">Transmembrane helix</keyword>
<sequence length="575" mass="64152">MSNVLCVAWRTPCLGLRASSNVHSPKLAAAPFRSSLSRQTSLTWSSLDYTPRRLLSSVIGPISAIFSPAQTNATKSRPTSNRIISSRSFQTSAALLSAKTTPAEQGVKLRDEPFSKSEIDLIFGPRSEISIALGNRILCVLQGRRLAGTLDLEFPADIRRVHPAVLESGLDYLRRVHPVDEDAAIIARIEREEREEEEKLIRRAEALGLYKPQSGTYGAELGEGNDPSGRSVLKQIRKQNEERLLAEMETKRQEWLEGEEKHREHVKEHLARNTAIQKFEETSALEVKGRADPSQRPLLAWIQKHHLRAMDTESDFASLTTASRLLPSLAFTILGLGLCYAFAIFYEPPARESRMWPSLPPAAATALAIIGTNVTVFALWRLWPPAWRLLNRYFISVPAYPRVFSLLGSVFSHQTVMHLGMNMFVLWMFGTKLHDEIGRGDFLALYVAAGLLGSFASLSAHVLQNRLFVTSLGASGAISGVVAASGLIHPDDKWTIAFLPASWQEQLSAPAWLFVAGLVTFDLAGAVIHRRMPKLDYYAHLGGFFTGGVFAYNWREKMRQERERNRGWFDKVFSG</sequence>